<dbReference type="AlphaFoldDB" id="E9RKC0"/>
<sequence>VRVGPRPAQGRARARDHDQHRALEVRDEEVHRHDHRRPGPPRLHQEHDHGHVPGRRRDPRRRGGPGRVRGRDLEGRPDARARDAREHARDQDDDHLHQQDGRRPGQVLEGALRRDQGRDDEAAQEHRLEEGRGVRLHPDVRLDRGQHHGEVRQDALVRGPVPDRRDRRAQGPEAPDRQAPPPPDPGRLQDLGRRDRPRGPRRDGRARARHEGRLRADVPGLGGQVRR</sequence>
<protein>
    <submittedName>
        <fullName evidence="2">Elongation factor 1 alpha</fullName>
    </submittedName>
</protein>
<name>E9RKC0_GIAIN</name>
<accession>E9RKC0</accession>
<keyword evidence="2" id="KW-0648">Protein biosynthesis</keyword>
<keyword evidence="2" id="KW-0251">Elongation factor</keyword>
<feature type="region of interest" description="Disordered" evidence="1">
    <location>
        <begin position="1"/>
        <end position="227"/>
    </location>
</feature>
<organism evidence="2">
    <name type="scientific">Giardia intestinalis</name>
    <name type="common">Giardia lamblia</name>
    <dbReference type="NCBI Taxonomy" id="5741"/>
    <lineage>
        <taxon>Eukaryota</taxon>
        <taxon>Metamonada</taxon>
        <taxon>Diplomonadida</taxon>
        <taxon>Hexamitidae</taxon>
        <taxon>Giardiinae</taxon>
        <taxon>Giardia</taxon>
    </lineage>
</organism>
<reference evidence="2" key="1">
    <citation type="journal article" date="2012" name="Parasitol. Res.">
        <title>Molecular evidence for person-to-person transmission of a novel subtype in Giardia duodenalis assemblage B at the rehabilitation institution for developmentally disabled people.</title>
        <authorList>
            <person name="Abe N."/>
            <person name="Teramoto I."/>
        </authorList>
    </citation>
    <scope>NUCLEOTIDE SEQUENCE</scope>
    <source>
        <strain evidence="2">GH-202</strain>
    </source>
</reference>
<dbReference type="EMBL" id="AB618786">
    <property type="protein sequence ID" value="BAJ83824.1"/>
    <property type="molecule type" value="Genomic_DNA"/>
</dbReference>
<dbReference type="GO" id="GO:0003746">
    <property type="term" value="F:translation elongation factor activity"/>
    <property type="evidence" value="ECO:0007669"/>
    <property type="project" value="UniProtKB-KW"/>
</dbReference>
<gene>
    <name evidence="2" type="primary">ef1a</name>
</gene>
<feature type="compositionally biased region" description="Basic and acidic residues" evidence="1">
    <location>
        <begin position="13"/>
        <end position="32"/>
    </location>
</feature>
<feature type="compositionally biased region" description="Basic and acidic residues" evidence="1">
    <location>
        <begin position="190"/>
        <end position="216"/>
    </location>
</feature>
<feature type="non-terminal residue" evidence="2">
    <location>
        <position position="1"/>
    </location>
</feature>
<evidence type="ECO:0000256" key="1">
    <source>
        <dbReference type="SAM" id="MobiDB-lite"/>
    </source>
</evidence>
<feature type="compositionally biased region" description="Basic residues" evidence="1">
    <location>
        <begin position="52"/>
        <end position="64"/>
    </location>
</feature>
<feature type="non-terminal residue" evidence="2">
    <location>
        <position position="227"/>
    </location>
</feature>
<feature type="compositionally biased region" description="Basic and acidic residues" evidence="1">
    <location>
        <begin position="69"/>
        <end position="103"/>
    </location>
</feature>
<proteinExistence type="predicted"/>
<feature type="compositionally biased region" description="Low complexity" evidence="1">
    <location>
        <begin position="1"/>
        <end position="11"/>
    </location>
</feature>
<evidence type="ECO:0000313" key="2">
    <source>
        <dbReference type="EMBL" id="BAJ83824.1"/>
    </source>
</evidence>
<feature type="compositionally biased region" description="Basic and acidic residues" evidence="1">
    <location>
        <begin position="111"/>
        <end position="176"/>
    </location>
</feature>